<organism evidence="6 7">
    <name type="scientific">Ketobacter alkanivorans</name>
    <dbReference type="NCBI Taxonomy" id="1917421"/>
    <lineage>
        <taxon>Bacteria</taxon>
        <taxon>Pseudomonadati</taxon>
        <taxon>Pseudomonadota</taxon>
        <taxon>Gammaproteobacteria</taxon>
        <taxon>Pseudomonadales</taxon>
        <taxon>Ketobacteraceae</taxon>
        <taxon>Ketobacter</taxon>
    </lineage>
</organism>
<dbReference type="Gene3D" id="1.10.357.10">
    <property type="entry name" value="Tetracycline Repressor, domain 2"/>
    <property type="match status" value="1"/>
</dbReference>
<dbReference type="Proteomes" id="UP000235116">
    <property type="component" value="Chromosome"/>
</dbReference>
<keyword evidence="1" id="KW-0805">Transcription regulation</keyword>
<dbReference type="OrthoDB" id="5293556at2"/>
<evidence type="ECO:0000259" key="5">
    <source>
        <dbReference type="PROSITE" id="PS50977"/>
    </source>
</evidence>
<evidence type="ECO:0000256" key="1">
    <source>
        <dbReference type="ARBA" id="ARBA00023015"/>
    </source>
</evidence>
<keyword evidence="3" id="KW-0804">Transcription</keyword>
<sequence length="212" mass="23810">MADDIQINKPRRRNTKEKIIDEAEALAALHGIEHLKLQDVADKIGIKLPSVYAHFSGREDILAAMGSRISKGITQLYVAKPGEAPIETLKRGAQEMLIFLGDRPAYFRLMLRDQSVPLGYDPLNHRAAVNQNFSLPSEINDMHNRVQSLIDRCCGAENKIGAADFTASVHGFMLIRLSWLPTRNDEEGNVYVEYHSMQSTVDTIINRLLNIN</sequence>
<evidence type="ECO:0000256" key="4">
    <source>
        <dbReference type="PROSITE-ProRule" id="PRU00335"/>
    </source>
</evidence>
<proteinExistence type="predicted"/>
<dbReference type="GO" id="GO:0003700">
    <property type="term" value="F:DNA-binding transcription factor activity"/>
    <property type="evidence" value="ECO:0007669"/>
    <property type="project" value="TreeGrafter"/>
</dbReference>
<dbReference type="SUPFAM" id="SSF46689">
    <property type="entry name" value="Homeodomain-like"/>
    <property type="match status" value="1"/>
</dbReference>
<name>A0A2K9LQQ6_9GAMM</name>
<dbReference type="InterPro" id="IPR050109">
    <property type="entry name" value="HTH-type_TetR-like_transc_reg"/>
</dbReference>
<dbReference type="KEGG" id="kak:Kalk_20280"/>
<evidence type="ECO:0000256" key="2">
    <source>
        <dbReference type="ARBA" id="ARBA00023125"/>
    </source>
</evidence>
<accession>A0A2K9LQQ6</accession>
<gene>
    <name evidence="6" type="ORF">Kalk_20280</name>
</gene>
<dbReference type="Pfam" id="PF00440">
    <property type="entry name" value="TetR_N"/>
    <property type="match status" value="1"/>
</dbReference>
<keyword evidence="2 4" id="KW-0238">DNA-binding</keyword>
<dbReference type="AlphaFoldDB" id="A0A2K9LQQ6"/>
<dbReference type="PRINTS" id="PR00455">
    <property type="entry name" value="HTHTETR"/>
</dbReference>
<dbReference type="PROSITE" id="PS50977">
    <property type="entry name" value="HTH_TETR_2"/>
    <property type="match status" value="1"/>
</dbReference>
<dbReference type="PANTHER" id="PTHR30055">
    <property type="entry name" value="HTH-TYPE TRANSCRIPTIONAL REGULATOR RUTR"/>
    <property type="match status" value="1"/>
</dbReference>
<dbReference type="GO" id="GO:0000976">
    <property type="term" value="F:transcription cis-regulatory region binding"/>
    <property type="evidence" value="ECO:0007669"/>
    <property type="project" value="TreeGrafter"/>
</dbReference>
<evidence type="ECO:0000256" key="3">
    <source>
        <dbReference type="ARBA" id="ARBA00023163"/>
    </source>
</evidence>
<reference evidence="7" key="1">
    <citation type="submission" date="2017-08" db="EMBL/GenBank/DDBJ databases">
        <title>Direct submision.</title>
        <authorList>
            <person name="Kim S.-J."/>
            <person name="Rhee S.-K."/>
        </authorList>
    </citation>
    <scope>NUCLEOTIDE SEQUENCE [LARGE SCALE GENOMIC DNA]</scope>
    <source>
        <strain evidence="7">GI5</strain>
    </source>
</reference>
<evidence type="ECO:0000313" key="7">
    <source>
        <dbReference type="Proteomes" id="UP000235116"/>
    </source>
</evidence>
<dbReference type="InterPro" id="IPR001647">
    <property type="entry name" value="HTH_TetR"/>
</dbReference>
<dbReference type="PANTHER" id="PTHR30055:SF234">
    <property type="entry name" value="HTH-TYPE TRANSCRIPTIONAL REGULATOR BETI"/>
    <property type="match status" value="1"/>
</dbReference>
<feature type="DNA-binding region" description="H-T-H motif" evidence="4">
    <location>
        <begin position="36"/>
        <end position="55"/>
    </location>
</feature>
<dbReference type="RefSeq" id="WP_101895996.1">
    <property type="nucleotide sequence ID" value="NZ_CP022684.1"/>
</dbReference>
<evidence type="ECO:0000313" key="6">
    <source>
        <dbReference type="EMBL" id="AUM14623.1"/>
    </source>
</evidence>
<feature type="domain" description="HTH tetR-type" evidence="5">
    <location>
        <begin position="13"/>
        <end position="73"/>
    </location>
</feature>
<protein>
    <recommendedName>
        <fullName evidence="5">HTH tetR-type domain-containing protein</fullName>
    </recommendedName>
</protein>
<keyword evidence="7" id="KW-1185">Reference proteome</keyword>
<dbReference type="InterPro" id="IPR009057">
    <property type="entry name" value="Homeodomain-like_sf"/>
</dbReference>
<dbReference type="EMBL" id="CP022684">
    <property type="protein sequence ID" value="AUM14623.1"/>
    <property type="molecule type" value="Genomic_DNA"/>
</dbReference>